<organism evidence="6 7">
    <name type="scientific">Saccharobesus litoralis</name>
    <dbReference type="NCBI Taxonomy" id="2172099"/>
    <lineage>
        <taxon>Bacteria</taxon>
        <taxon>Pseudomonadati</taxon>
        <taxon>Pseudomonadota</taxon>
        <taxon>Gammaproteobacteria</taxon>
        <taxon>Alteromonadales</taxon>
        <taxon>Alteromonadaceae</taxon>
        <taxon>Saccharobesus</taxon>
    </lineage>
</organism>
<dbReference type="PANTHER" id="PTHR30537:SF5">
    <property type="entry name" value="HTH-TYPE TRANSCRIPTIONAL ACTIVATOR TTDR-RELATED"/>
    <property type="match status" value="1"/>
</dbReference>
<dbReference type="AlphaFoldDB" id="A0A2S0VVD4"/>
<dbReference type="PANTHER" id="PTHR30537">
    <property type="entry name" value="HTH-TYPE TRANSCRIPTIONAL REGULATOR"/>
    <property type="match status" value="1"/>
</dbReference>
<comment type="similarity">
    <text evidence="1">Belongs to the LysR transcriptional regulatory family.</text>
</comment>
<gene>
    <name evidence="6" type="ORF">C2869_17795</name>
</gene>
<evidence type="ECO:0000256" key="3">
    <source>
        <dbReference type="ARBA" id="ARBA00023125"/>
    </source>
</evidence>
<dbReference type="InterPro" id="IPR036390">
    <property type="entry name" value="WH_DNA-bd_sf"/>
</dbReference>
<evidence type="ECO:0000256" key="1">
    <source>
        <dbReference type="ARBA" id="ARBA00009437"/>
    </source>
</evidence>
<evidence type="ECO:0000313" key="6">
    <source>
        <dbReference type="EMBL" id="AWB68155.1"/>
    </source>
</evidence>
<dbReference type="GO" id="GO:0043565">
    <property type="term" value="F:sequence-specific DNA binding"/>
    <property type="evidence" value="ECO:0007669"/>
    <property type="project" value="TreeGrafter"/>
</dbReference>
<keyword evidence="4" id="KW-0804">Transcription</keyword>
<dbReference type="InterPro" id="IPR036388">
    <property type="entry name" value="WH-like_DNA-bd_sf"/>
</dbReference>
<evidence type="ECO:0000313" key="7">
    <source>
        <dbReference type="Proteomes" id="UP000244441"/>
    </source>
</evidence>
<dbReference type="EMBL" id="CP026604">
    <property type="protein sequence ID" value="AWB68155.1"/>
    <property type="molecule type" value="Genomic_DNA"/>
</dbReference>
<sequence>MQSSLDDLLFFVTLVEAGSLTKAAEKLNIPKSKVSRRLVQLENTIGSTLLIRTTRSQKLTESGELLFQASKPHIDALNNVEEQIGHLVNEPVGQLNILLPLEFFNQVMSGLVAEFALMYPKIRLNCAHYSDVFPVEHHNYDITFVLHESPLPESNWIAKTLLSFPQAIYASKDYDIAHIREPEDLVDESCILAHQQEQWLFRDGNSLQAVPVHARVVFTSPEMRRQCTERNLGITKLPNYTCQLNCKMQKLQLTKQPVAQQLSVLYQSRDVPLKTRVFLDFFQNNVGRLEL</sequence>
<dbReference type="SUPFAM" id="SSF53850">
    <property type="entry name" value="Periplasmic binding protein-like II"/>
    <property type="match status" value="1"/>
</dbReference>
<dbReference type="Proteomes" id="UP000244441">
    <property type="component" value="Chromosome"/>
</dbReference>
<keyword evidence="3" id="KW-0238">DNA-binding</keyword>
<feature type="domain" description="HTH lysR-type" evidence="5">
    <location>
        <begin position="1"/>
        <end position="60"/>
    </location>
</feature>
<dbReference type="KEGG" id="cate:C2869_17795"/>
<dbReference type="Gene3D" id="3.40.190.290">
    <property type="match status" value="1"/>
</dbReference>
<reference evidence="6 7" key="1">
    <citation type="submission" date="2018-01" db="EMBL/GenBank/DDBJ databases">
        <title>Genome sequence of a Cantenovulum-like bacteria.</title>
        <authorList>
            <person name="Tan W.R."/>
            <person name="Lau N.-S."/>
            <person name="Go F."/>
            <person name="Amirul A.-A.A."/>
        </authorList>
    </citation>
    <scope>NUCLEOTIDE SEQUENCE [LARGE SCALE GENOMIC DNA]</scope>
    <source>
        <strain evidence="6 7">CCB-QB4</strain>
    </source>
</reference>
<dbReference type="InterPro" id="IPR000847">
    <property type="entry name" value="LysR_HTH_N"/>
</dbReference>
<dbReference type="GO" id="GO:0003700">
    <property type="term" value="F:DNA-binding transcription factor activity"/>
    <property type="evidence" value="ECO:0007669"/>
    <property type="project" value="InterPro"/>
</dbReference>
<proteinExistence type="inferred from homology"/>
<evidence type="ECO:0000259" key="5">
    <source>
        <dbReference type="PROSITE" id="PS50931"/>
    </source>
</evidence>
<dbReference type="OrthoDB" id="9815676at2"/>
<dbReference type="GO" id="GO:0006351">
    <property type="term" value="P:DNA-templated transcription"/>
    <property type="evidence" value="ECO:0007669"/>
    <property type="project" value="TreeGrafter"/>
</dbReference>
<dbReference type="InterPro" id="IPR005119">
    <property type="entry name" value="LysR_subst-bd"/>
</dbReference>
<evidence type="ECO:0000256" key="4">
    <source>
        <dbReference type="ARBA" id="ARBA00023163"/>
    </source>
</evidence>
<dbReference type="RefSeq" id="WP_108604220.1">
    <property type="nucleotide sequence ID" value="NZ_CP026604.1"/>
</dbReference>
<dbReference type="PROSITE" id="PS50931">
    <property type="entry name" value="HTH_LYSR"/>
    <property type="match status" value="1"/>
</dbReference>
<dbReference type="FunFam" id="1.10.10.10:FF:000001">
    <property type="entry name" value="LysR family transcriptional regulator"/>
    <property type="match status" value="1"/>
</dbReference>
<evidence type="ECO:0000256" key="2">
    <source>
        <dbReference type="ARBA" id="ARBA00023015"/>
    </source>
</evidence>
<dbReference type="InterPro" id="IPR058163">
    <property type="entry name" value="LysR-type_TF_proteobact-type"/>
</dbReference>
<keyword evidence="2" id="KW-0805">Transcription regulation</keyword>
<keyword evidence="7" id="KW-1185">Reference proteome</keyword>
<dbReference type="Gene3D" id="1.10.10.10">
    <property type="entry name" value="Winged helix-like DNA-binding domain superfamily/Winged helix DNA-binding domain"/>
    <property type="match status" value="1"/>
</dbReference>
<dbReference type="Pfam" id="PF03466">
    <property type="entry name" value="LysR_substrate"/>
    <property type="match status" value="1"/>
</dbReference>
<name>A0A2S0VVD4_9ALTE</name>
<dbReference type="Pfam" id="PF00126">
    <property type="entry name" value="HTH_1"/>
    <property type="match status" value="1"/>
</dbReference>
<accession>A0A2S0VVD4</accession>
<dbReference type="SUPFAM" id="SSF46785">
    <property type="entry name" value="Winged helix' DNA-binding domain"/>
    <property type="match status" value="1"/>
</dbReference>
<protein>
    <submittedName>
        <fullName evidence="6">LysR family transcriptional regulator</fullName>
    </submittedName>
</protein>